<organism evidence="1 2">
    <name type="scientific">Siccibacter turicensis</name>
    <dbReference type="NCBI Taxonomy" id="357233"/>
    <lineage>
        <taxon>Bacteria</taxon>
        <taxon>Pseudomonadati</taxon>
        <taxon>Pseudomonadota</taxon>
        <taxon>Gammaproteobacteria</taxon>
        <taxon>Enterobacterales</taxon>
        <taxon>Enterobacteriaceae</taxon>
        <taxon>Siccibacter</taxon>
    </lineage>
</organism>
<protein>
    <recommendedName>
        <fullName evidence="3">Sce7725 family protein</fullName>
    </recommendedName>
</protein>
<dbReference type="InterPro" id="IPR047727">
    <property type="entry name" value="Sce7725-like"/>
</dbReference>
<dbReference type="OrthoDB" id="8910160at2"/>
<gene>
    <name evidence="1" type="ORF">C7G83_05895</name>
</gene>
<evidence type="ECO:0008006" key="3">
    <source>
        <dbReference type="Google" id="ProtNLM"/>
    </source>
</evidence>
<reference evidence="1 2" key="1">
    <citation type="submission" date="2018-03" db="EMBL/GenBank/DDBJ databases">
        <title>Draft genome sequence of the first documented clinical Siccibacter turicensis isolate in Austria.</title>
        <authorList>
            <person name="Lepuschitz S."/>
            <person name="Pekard-Amenitsch S."/>
            <person name="Haunold R."/>
            <person name="Schill S."/>
            <person name="Mach R."/>
            <person name="Allerberger F."/>
            <person name="Ruppitsch W."/>
            <person name="Forsythe S.J."/>
        </authorList>
    </citation>
    <scope>NUCLEOTIDE SEQUENCE [LARGE SCALE GENOMIC DNA]</scope>
    <source>
        <strain evidence="1 2">6100069499-17</strain>
    </source>
</reference>
<accession>A0A2P8VMU8</accession>
<evidence type="ECO:0000313" key="1">
    <source>
        <dbReference type="EMBL" id="PSN08882.1"/>
    </source>
</evidence>
<evidence type="ECO:0000313" key="2">
    <source>
        <dbReference type="Proteomes" id="UP000240212"/>
    </source>
</evidence>
<name>A0A2P8VMU8_9ENTR</name>
<dbReference type="AlphaFoldDB" id="A0A2P8VMU8"/>
<dbReference type="Proteomes" id="UP000240212">
    <property type="component" value="Unassembled WGS sequence"/>
</dbReference>
<sequence>MYFPLLRGKQYELIALKELSTTVPNDLFKPVIEPVRKNLKQLEVAVKLLNKTKIIPIIIVNSEIGELKGNTNNFINNLYNIKGISFIPCIKYIDDIQEFDRLNGVINGEKASYVESGVTKELLSRLKVFSINIIPEGSPNIVLQQLSNIVLMDDPFKKKKRNADYPSNSYFSDLHVRYSKVHNSVIGFGDFNIAGSDYAESGGPAYVVTIHVSYLDSNEFDAMSVRHFSSVDDGTPSNPSGKFQQALEKLVLHDQNHPKFFDNTSGLRGFKSLHARRHYPGLGQVKQLSMQHHIETICNYIAV</sequence>
<comment type="caution">
    <text evidence="1">The sequence shown here is derived from an EMBL/GenBank/DDBJ whole genome shotgun (WGS) entry which is preliminary data.</text>
</comment>
<dbReference type="EMBL" id="PYEP01000002">
    <property type="protein sequence ID" value="PSN08882.1"/>
    <property type="molecule type" value="Genomic_DNA"/>
</dbReference>
<proteinExistence type="predicted"/>
<dbReference type="NCBIfam" id="NF033831">
    <property type="entry name" value="sce7725_fam"/>
    <property type="match status" value="1"/>
</dbReference>
<keyword evidence="2" id="KW-1185">Reference proteome</keyword>
<dbReference type="RefSeq" id="WP_106876575.1">
    <property type="nucleotide sequence ID" value="NZ_PYEP01000002.1"/>
</dbReference>